<accession>A0A1H5W4P1</accession>
<dbReference type="OrthoDB" id="3538366at2"/>
<proteinExistence type="predicted"/>
<protein>
    <submittedName>
        <fullName evidence="1">Uncharacterized protein</fullName>
    </submittedName>
</protein>
<reference evidence="1 2" key="1">
    <citation type="submission" date="2016-10" db="EMBL/GenBank/DDBJ databases">
        <authorList>
            <person name="de Groot N.N."/>
        </authorList>
    </citation>
    <scope>NUCLEOTIDE SEQUENCE [LARGE SCALE GENOMIC DNA]</scope>
    <source>
        <strain evidence="1 2">CGMCC 4.7037</strain>
    </source>
</reference>
<dbReference type="Proteomes" id="UP000236732">
    <property type="component" value="Unassembled WGS sequence"/>
</dbReference>
<keyword evidence="2" id="KW-1185">Reference proteome</keyword>
<evidence type="ECO:0000313" key="2">
    <source>
        <dbReference type="Proteomes" id="UP000236732"/>
    </source>
</evidence>
<evidence type="ECO:0000313" key="1">
    <source>
        <dbReference type="EMBL" id="SEF94504.1"/>
    </source>
</evidence>
<organism evidence="1 2">
    <name type="scientific">Nonomuraea solani</name>
    <dbReference type="NCBI Taxonomy" id="1144553"/>
    <lineage>
        <taxon>Bacteria</taxon>
        <taxon>Bacillati</taxon>
        <taxon>Actinomycetota</taxon>
        <taxon>Actinomycetes</taxon>
        <taxon>Streptosporangiales</taxon>
        <taxon>Streptosporangiaceae</taxon>
        <taxon>Nonomuraea</taxon>
    </lineage>
</organism>
<gene>
    <name evidence="1" type="ORF">SAMN05444920_1011081</name>
</gene>
<name>A0A1H5W4P1_9ACTN</name>
<dbReference type="RefSeq" id="WP_146103546.1">
    <property type="nucleotide sequence ID" value="NZ_FNVT01000001.1"/>
</dbReference>
<dbReference type="EMBL" id="FNVT01000001">
    <property type="protein sequence ID" value="SEF94504.1"/>
    <property type="molecule type" value="Genomic_DNA"/>
</dbReference>
<dbReference type="AlphaFoldDB" id="A0A1H5W4P1"/>
<sequence length="68" mass="7721">MKALLERWSDRLLENFVPKATASALDRCNCDCIPCCVFVNGRNYRGKLCYDCISGHRCGCTNLWTDCP</sequence>